<organism evidence="2 3">
    <name type="scientific">Acetobacter estunensis</name>
    <dbReference type="NCBI Taxonomy" id="104097"/>
    <lineage>
        <taxon>Bacteria</taxon>
        <taxon>Pseudomonadati</taxon>
        <taxon>Pseudomonadota</taxon>
        <taxon>Alphaproteobacteria</taxon>
        <taxon>Acetobacterales</taxon>
        <taxon>Acetobacteraceae</taxon>
        <taxon>Acetobacter</taxon>
    </lineage>
</organism>
<protein>
    <submittedName>
        <fullName evidence="2">Uncharacterized protein</fullName>
    </submittedName>
</protein>
<evidence type="ECO:0000313" key="2">
    <source>
        <dbReference type="EMBL" id="NHO53709.1"/>
    </source>
</evidence>
<dbReference type="RefSeq" id="WP_166314247.1">
    <property type="nucleotide sequence ID" value="NZ_WOTH01000010.1"/>
</dbReference>
<gene>
    <name evidence="2" type="ORF">GOB87_06985</name>
</gene>
<evidence type="ECO:0000256" key="1">
    <source>
        <dbReference type="SAM" id="MobiDB-lite"/>
    </source>
</evidence>
<dbReference type="EMBL" id="WOTH01000010">
    <property type="protein sequence ID" value="NHO53709.1"/>
    <property type="molecule type" value="Genomic_DNA"/>
</dbReference>
<reference evidence="2" key="1">
    <citation type="submission" date="2019-11" db="EMBL/GenBank/DDBJ databases">
        <title>Description of new Acetobacter species.</title>
        <authorList>
            <person name="Cleenwerck I."/>
            <person name="Sombolestani A.S."/>
        </authorList>
    </citation>
    <scope>NUCLEOTIDE SEQUENCE</scope>
    <source>
        <strain evidence="2">LMG 1626</strain>
    </source>
</reference>
<dbReference type="Proteomes" id="UP000597459">
    <property type="component" value="Unassembled WGS sequence"/>
</dbReference>
<evidence type="ECO:0000313" key="3">
    <source>
        <dbReference type="Proteomes" id="UP000597459"/>
    </source>
</evidence>
<dbReference type="AlphaFoldDB" id="A0A967EIR5"/>
<proteinExistence type="predicted"/>
<name>A0A967EIR5_9PROT</name>
<keyword evidence="3" id="KW-1185">Reference proteome</keyword>
<sequence>MTNTSLSRDIAPAAPDENCIAVRIDGTMRPIRMRGQPIYEFYPGWQPFALHVSLLSTPILRMRNESGQEAYWILDGSLDYLASCLDDLPDSEREGMVTAIAPFFLSLTQQTLSAIRPVEPQKMDSVRNLGRQLCEELLREWLERSPPPGCLTPPMLPQNGITFSADRPPLPAATLVQLLETAKGLANRAMPVILSPHGSLVLRGYRVLDDPDLVLMRFADPNAGDVFYAGLVRPAPELDDSHGIAVLYCPQMNLILSERPAEQAATIPFRLLARFISDPDAIGKAPAEPVMKFGLSDVAGKGFTLGAASSLPTSLPEFPRRTSTATGADSSEDIPPAELSDEFSTHHRLPPADAP</sequence>
<feature type="region of interest" description="Disordered" evidence="1">
    <location>
        <begin position="309"/>
        <end position="355"/>
    </location>
</feature>
<comment type="caution">
    <text evidence="2">The sequence shown here is derived from an EMBL/GenBank/DDBJ whole genome shotgun (WGS) entry which is preliminary data.</text>
</comment>
<accession>A0A967EIR5</accession>